<dbReference type="AlphaFoldDB" id="A0A067PFB7"/>
<dbReference type="OrthoDB" id="4129692at2759"/>
<protein>
    <submittedName>
        <fullName evidence="2">Uncharacterized protein</fullName>
    </submittedName>
</protein>
<feature type="region of interest" description="Disordered" evidence="1">
    <location>
        <begin position="17"/>
        <end position="50"/>
    </location>
</feature>
<accession>A0A067PFB7</accession>
<organism evidence="2 3">
    <name type="scientific">Jaapia argillacea MUCL 33604</name>
    <dbReference type="NCBI Taxonomy" id="933084"/>
    <lineage>
        <taxon>Eukaryota</taxon>
        <taxon>Fungi</taxon>
        <taxon>Dikarya</taxon>
        <taxon>Basidiomycota</taxon>
        <taxon>Agaricomycotina</taxon>
        <taxon>Agaricomycetes</taxon>
        <taxon>Agaricomycetidae</taxon>
        <taxon>Jaapiales</taxon>
        <taxon>Jaapiaceae</taxon>
        <taxon>Jaapia</taxon>
    </lineage>
</organism>
<sequence length="94" mass="10521">MIDLRYAAIVNESGCQTSVRPLGPSSSHPHRLSTSSTSSREARMASETNISPERQLNLEIFVSELKRSLAFWQSIGFTLVRSDEHFALLRTVIT</sequence>
<proteinExistence type="predicted"/>
<name>A0A067PFB7_9AGAM</name>
<evidence type="ECO:0000313" key="2">
    <source>
        <dbReference type="EMBL" id="KDQ53439.1"/>
    </source>
</evidence>
<reference evidence="3" key="1">
    <citation type="journal article" date="2014" name="Proc. Natl. Acad. Sci. U.S.A.">
        <title>Extensive sampling of basidiomycete genomes demonstrates inadequacy of the white-rot/brown-rot paradigm for wood decay fungi.</title>
        <authorList>
            <person name="Riley R."/>
            <person name="Salamov A.A."/>
            <person name="Brown D.W."/>
            <person name="Nagy L.G."/>
            <person name="Floudas D."/>
            <person name="Held B.W."/>
            <person name="Levasseur A."/>
            <person name="Lombard V."/>
            <person name="Morin E."/>
            <person name="Otillar R."/>
            <person name="Lindquist E.A."/>
            <person name="Sun H."/>
            <person name="LaButti K.M."/>
            <person name="Schmutz J."/>
            <person name="Jabbour D."/>
            <person name="Luo H."/>
            <person name="Baker S.E."/>
            <person name="Pisabarro A.G."/>
            <person name="Walton J.D."/>
            <person name="Blanchette R.A."/>
            <person name="Henrissat B."/>
            <person name="Martin F."/>
            <person name="Cullen D."/>
            <person name="Hibbett D.S."/>
            <person name="Grigoriev I.V."/>
        </authorList>
    </citation>
    <scope>NUCLEOTIDE SEQUENCE [LARGE SCALE GENOMIC DNA]</scope>
    <source>
        <strain evidence="3">MUCL 33604</strain>
    </source>
</reference>
<evidence type="ECO:0000256" key="1">
    <source>
        <dbReference type="SAM" id="MobiDB-lite"/>
    </source>
</evidence>
<gene>
    <name evidence="2" type="ORF">JAAARDRAFT_72638</name>
</gene>
<evidence type="ECO:0000313" key="3">
    <source>
        <dbReference type="Proteomes" id="UP000027265"/>
    </source>
</evidence>
<dbReference type="InParanoid" id="A0A067PFB7"/>
<feature type="compositionally biased region" description="Low complexity" evidence="1">
    <location>
        <begin position="24"/>
        <end position="39"/>
    </location>
</feature>
<dbReference type="Proteomes" id="UP000027265">
    <property type="component" value="Unassembled WGS sequence"/>
</dbReference>
<dbReference type="HOGENOM" id="CLU_2386471_0_0_1"/>
<dbReference type="EMBL" id="KL197734">
    <property type="protein sequence ID" value="KDQ53439.1"/>
    <property type="molecule type" value="Genomic_DNA"/>
</dbReference>
<keyword evidence="3" id="KW-1185">Reference proteome</keyword>